<feature type="signal peptide" evidence="4">
    <location>
        <begin position="1"/>
        <end position="24"/>
    </location>
</feature>
<evidence type="ECO:0000313" key="8">
    <source>
        <dbReference type="Proteomes" id="UP000614272"/>
    </source>
</evidence>
<dbReference type="PRINTS" id="PR00153">
    <property type="entry name" value="CSAPPISMRASE"/>
</dbReference>
<evidence type="ECO:0000256" key="4">
    <source>
        <dbReference type="RuleBase" id="RU363019"/>
    </source>
</evidence>
<evidence type="ECO:0000259" key="6">
    <source>
        <dbReference type="PROSITE" id="PS50072"/>
    </source>
</evidence>
<evidence type="ECO:0000256" key="3">
    <source>
        <dbReference type="ARBA" id="ARBA00023235"/>
    </source>
</evidence>
<dbReference type="EMBL" id="BMGJ01000012">
    <property type="protein sequence ID" value="GGD71138.1"/>
    <property type="molecule type" value="Genomic_DNA"/>
</dbReference>
<proteinExistence type="inferred from homology"/>
<dbReference type="PROSITE" id="PS50072">
    <property type="entry name" value="CSA_PPIASE_2"/>
    <property type="match status" value="1"/>
</dbReference>
<evidence type="ECO:0000313" key="7">
    <source>
        <dbReference type="EMBL" id="GGD71138.1"/>
    </source>
</evidence>
<keyword evidence="8" id="KW-1185">Reference proteome</keyword>
<protein>
    <recommendedName>
        <fullName evidence="4">Peptidyl-prolyl cis-trans isomerase</fullName>
        <shortName evidence="4">PPIase</shortName>
        <ecNumber evidence="4">5.2.1.8</ecNumber>
    </recommendedName>
</protein>
<name>A0ABQ1RMA7_9ALTE</name>
<dbReference type="InterPro" id="IPR044665">
    <property type="entry name" value="E_coli_cyclophilin_A-like"/>
</dbReference>
<keyword evidence="4" id="KW-0732">Signal</keyword>
<dbReference type="Proteomes" id="UP000614272">
    <property type="component" value="Unassembled WGS sequence"/>
</dbReference>
<feature type="chain" id="PRO_5044952036" description="Peptidyl-prolyl cis-trans isomerase" evidence="4">
    <location>
        <begin position="25"/>
        <end position="261"/>
    </location>
</feature>
<evidence type="ECO:0000256" key="5">
    <source>
        <dbReference type="SAM" id="MobiDB-lite"/>
    </source>
</evidence>
<dbReference type="InterPro" id="IPR020892">
    <property type="entry name" value="Cyclophilin-type_PPIase_CS"/>
</dbReference>
<accession>A0ABQ1RMA7</accession>
<keyword evidence="2 4" id="KW-0697">Rotamase</keyword>
<dbReference type="Gene3D" id="2.40.100.10">
    <property type="entry name" value="Cyclophilin-like"/>
    <property type="match status" value="1"/>
</dbReference>
<comment type="function">
    <text evidence="4">PPIases accelerate the folding of proteins. It catalyzes the cis-trans isomerization of proline imidic peptide bonds in oligopeptides.</text>
</comment>
<organism evidence="7 8">
    <name type="scientific">Lacimicrobium alkaliphilum</name>
    <dbReference type="NCBI Taxonomy" id="1526571"/>
    <lineage>
        <taxon>Bacteria</taxon>
        <taxon>Pseudomonadati</taxon>
        <taxon>Pseudomonadota</taxon>
        <taxon>Gammaproteobacteria</taxon>
        <taxon>Alteromonadales</taxon>
        <taxon>Alteromonadaceae</taxon>
        <taxon>Lacimicrobium</taxon>
    </lineage>
</organism>
<evidence type="ECO:0000256" key="2">
    <source>
        <dbReference type="ARBA" id="ARBA00023110"/>
    </source>
</evidence>
<dbReference type="Pfam" id="PF00160">
    <property type="entry name" value="Pro_isomerase"/>
    <property type="match status" value="1"/>
</dbReference>
<dbReference type="PANTHER" id="PTHR43246">
    <property type="entry name" value="PEPTIDYL-PROLYL CIS-TRANS ISOMERASE CYP38, CHLOROPLASTIC"/>
    <property type="match status" value="1"/>
</dbReference>
<comment type="similarity">
    <text evidence="1 4">Belongs to the cyclophilin-type PPIase family.</text>
</comment>
<gene>
    <name evidence="7" type="ORF">GCM10011357_27800</name>
</gene>
<dbReference type="EC" id="5.2.1.8" evidence="4"/>
<reference evidence="8" key="1">
    <citation type="journal article" date="2019" name="Int. J. Syst. Evol. Microbiol.">
        <title>The Global Catalogue of Microorganisms (GCM) 10K type strain sequencing project: providing services to taxonomists for standard genome sequencing and annotation.</title>
        <authorList>
            <consortium name="The Broad Institute Genomics Platform"/>
            <consortium name="The Broad Institute Genome Sequencing Center for Infectious Disease"/>
            <person name="Wu L."/>
            <person name="Ma J."/>
        </authorList>
    </citation>
    <scope>NUCLEOTIDE SEQUENCE [LARGE SCALE GENOMIC DNA]</scope>
    <source>
        <strain evidence="8">CGMCC 1.12923</strain>
    </source>
</reference>
<comment type="caution">
    <text evidence="7">The sequence shown here is derived from an EMBL/GenBank/DDBJ whole genome shotgun (WGS) entry which is preliminary data.</text>
</comment>
<dbReference type="InterPro" id="IPR029000">
    <property type="entry name" value="Cyclophilin-like_dom_sf"/>
</dbReference>
<dbReference type="InterPro" id="IPR002130">
    <property type="entry name" value="Cyclophilin-type_PPIase_dom"/>
</dbReference>
<feature type="domain" description="PPIase cyclophilin-type" evidence="6">
    <location>
        <begin position="23"/>
        <end position="183"/>
    </location>
</feature>
<keyword evidence="3 4" id="KW-0413">Isomerase</keyword>
<sequence>MSSRNKQLAIGLAMMMTCTQAAWATVVEVQTVLGNFQINLFDNKTPATVTNFLGYVNSGAYYNNVVHRSVPDFVMQAGGFTYNDEFPLDQVTRGPAVANEPELSNLRGTIAMAKSAGDPDSAASEWFINLADNSANLDVQNGGFTVFGQVLGEGMEVVDAIAELQTYDAGGALKEIPLRDYSEDQEELKAENLVLITDIVVVDANTDTHPELQPTPNTLIDEQKDSGGSGSSGGGISWGVLALCLVAILRGWPSSRRHFRG</sequence>
<dbReference type="SUPFAM" id="SSF50891">
    <property type="entry name" value="Cyclophilin-like"/>
    <property type="match status" value="1"/>
</dbReference>
<dbReference type="PROSITE" id="PS00170">
    <property type="entry name" value="CSA_PPIASE_1"/>
    <property type="match status" value="1"/>
</dbReference>
<evidence type="ECO:0000256" key="1">
    <source>
        <dbReference type="ARBA" id="ARBA00007365"/>
    </source>
</evidence>
<comment type="catalytic activity">
    <reaction evidence="4">
        <text>[protein]-peptidylproline (omega=180) = [protein]-peptidylproline (omega=0)</text>
        <dbReference type="Rhea" id="RHEA:16237"/>
        <dbReference type="Rhea" id="RHEA-COMP:10747"/>
        <dbReference type="Rhea" id="RHEA-COMP:10748"/>
        <dbReference type="ChEBI" id="CHEBI:83833"/>
        <dbReference type="ChEBI" id="CHEBI:83834"/>
        <dbReference type="EC" id="5.2.1.8"/>
    </reaction>
</comment>
<dbReference type="RefSeq" id="WP_099035552.1">
    <property type="nucleotide sequence ID" value="NZ_BMGJ01000012.1"/>
</dbReference>
<feature type="region of interest" description="Disordered" evidence="5">
    <location>
        <begin position="207"/>
        <end position="231"/>
    </location>
</feature>